<feature type="chain" id="PRO_5012293635" evidence="1">
    <location>
        <begin position="24"/>
        <end position="178"/>
    </location>
</feature>
<accession>A0A2C9V1T8</accession>
<keyword evidence="1" id="KW-0732">Signal</keyword>
<proteinExistence type="predicted"/>
<dbReference type="EMBL" id="CM004397">
    <property type="protein sequence ID" value="OAY37697.1"/>
    <property type="molecule type" value="Genomic_DNA"/>
</dbReference>
<organism evidence="2">
    <name type="scientific">Manihot esculenta</name>
    <name type="common">Cassava</name>
    <name type="synonym">Jatropha manihot</name>
    <dbReference type="NCBI Taxonomy" id="3983"/>
    <lineage>
        <taxon>Eukaryota</taxon>
        <taxon>Viridiplantae</taxon>
        <taxon>Streptophyta</taxon>
        <taxon>Embryophyta</taxon>
        <taxon>Tracheophyta</taxon>
        <taxon>Spermatophyta</taxon>
        <taxon>Magnoliopsida</taxon>
        <taxon>eudicotyledons</taxon>
        <taxon>Gunneridae</taxon>
        <taxon>Pentapetalae</taxon>
        <taxon>rosids</taxon>
        <taxon>fabids</taxon>
        <taxon>Malpighiales</taxon>
        <taxon>Euphorbiaceae</taxon>
        <taxon>Crotonoideae</taxon>
        <taxon>Manihoteae</taxon>
        <taxon>Manihot</taxon>
    </lineage>
</organism>
<reference evidence="2" key="1">
    <citation type="submission" date="2016-02" db="EMBL/GenBank/DDBJ databases">
        <title>WGS assembly of Manihot esculenta.</title>
        <authorList>
            <person name="Bredeson J.V."/>
            <person name="Prochnik S.E."/>
            <person name="Lyons J.B."/>
            <person name="Schmutz J."/>
            <person name="Grimwood J."/>
            <person name="Vrebalov J."/>
            <person name="Bart R.S."/>
            <person name="Amuge T."/>
            <person name="Ferguson M.E."/>
            <person name="Green R."/>
            <person name="Putnam N."/>
            <person name="Stites J."/>
            <person name="Rounsley S."/>
            <person name="Rokhsar D.S."/>
        </authorList>
    </citation>
    <scope>NUCLEOTIDE SEQUENCE [LARGE SCALE GENOMIC DNA]</scope>
    <source>
        <tissue evidence="2">Leaf</tissue>
    </source>
</reference>
<protein>
    <submittedName>
        <fullName evidence="2">Uncharacterized protein</fullName>
    </submittedName>
</protein>
<sequence>MKSLIWFLFVLVCLAKLMKEGLANPVTSEAATSKAAIIDCGCTAICFGCPYEINWIQTGRGLIGKYCTCTCNCSLNPFFPSTPSTPQVSITPSTPRVPGVPFVPPTSSPTCAETSVNLGLCWARASVGTVFYNFQLAAGCCDIFTQWSRGCFGGNEEIPRIVSNFVPPALVQYCATHH</sequence>
<gene>
    <name evidence="2" type="ORF">MANES_11G121600</name>
</gene>
<dbReference type="AlphaFoldDB" id="A0A2C9V1T8"/>
<feature type="signal peptide" evidence="1">
    <location>
        <begin position="1"/>
        <end position="23"/>
    </location>
</feature>
<evidence type="ECO:0000256" key="1">
    <source>
        <dbReference type="SAM" id="SignalP"/>
    </source>
</evidence>
<name>A0A2C9V1T8_MANES</name>
<evidence type="ECO:0000313" key="2">
    <source>
        <dbReference type="EMBL" id="OAY37697.1"/>
    </source>
</evidence>